<dbReference type="EMBL" id="UOEL01000010">
    <property type="protein sequence ID" value="VAW10001.1"/>
    <property type="molecule type" value="Genomic_DNA"/>
</dbReference>
<feature type="non-terminal residue" evidence="1">
    <location>
        <position position="21"/>
    </location>
</feature>
<organism evidence="1">
    <name type="scientific">hydrothermal vent metagenome</name>
    <dbReference type="NCBI Taxonomy" id="652676"/>
    <lineage>
        <taxon>unclassified sequences</taxon>
        <taxon>metagenomes</taxon>
        <taxon>ecological metagenomes</taxon>
    </lineage>
</organism>
<sequence>MGSSVVEFFKSGSIIFKLIKN</sequence>
<accession>A0A3B0SUG3</accession>
<dbReference type="AlphaFoldDB" id="A0A3B0SUG3"/>
<protein>
    <submittedName>
        <fullName evidence="1">Uncharacterized protein</fullName>
    </submittedName>
</protein>
<gene>
    <name evidence="1" type="ORF">MNBD_BACTEROID03-408</name>
</gene>
<reference evidence="1" key="1">
    <citation type="submission" date="2018-06" db="EMBL/GenBank/DDBJ databases">
        <authorList>
            <person name="Zhirakovskaya E."/>
        </authorList>
    </citation>
    <scope>NUCLEOTIDE SEQUENCE</scope>
</reference>
<name>A0A3B0SUG3_9ZZZZ</name>
<evidence type="ECO:0000313" key="1">
    <source>
        <dbReference type="EMBL" id="VAW10001.1"/>
    </source>
</evidence>
<proteinExistence type="predicted"/>